<evidence type="ECO:0000313" key="8">
    <source>
        <dbReference type="EMBL" id="RRT71164.1"/>
    </source>
</evidence>
<dbReference type="GO" id="GO:0005737">
    <property type="term" value="C:cytoplasm"/>
    <property type="evidence" value="ECO:0007669"/>
    <property type="project" value="UniProtKB-SubCell"/>
</dbReference>
<evidence type="ECO:0000256" key="2">
    <source>
        <dbReference type="ARBA" id="ARBA00009374"/>
    </source>
</evidence>
<dbReference type="AlphaFoldDB" id="A0A427A4N2"/>
<dbReference type="InterPro" id="IPR007650">
    <property type="entry name" value="Zf-FLZ_dom"/>
</dbReference>
<keyword evidence="4" id="KW-0479">Metal-binding</keyword>
<sequence length="168" mass="18449">MLLGKRPRPPMRRSTSSTEFAANVLFDVEAPQPFDQVAIGGHHLEPRWGADWRATWYTGSMLSPRGGVHRRSSGDSPAPFLRACGLCNRGLGPGRDAYMYRYFILNPVFLGFVDDFRGNIAFCSLECRQQQMNLDEQKEKCSLTSTKDTPSAASGSKPSDSDGTVAAA</sequence>
<evidence type="ECO:0000313" key="9">
    <source>
        <dbReference type="Proteomes" id="UP000287651"/>
    </source>
</evidence>
<reference evidence="8 9" key="1">
    <citation type="journal article" date="2014" name="Agronomy (Basel)">
        <title>A Draft Genome Sequence for Ensete ventricosum, the Drought-Tolerant Tree Against Hunger.</title>
        <authorList>
            <person name="Harrison J."/>
            <person name="Moore K.A."/>
            <person name="Paszkiewicz K."/>
            <person name="Jones T."/>
            <person name="Grant M."/>
            <person name="Ambacheew D."/>
            <person name="Muzemil S."/>
            <person name="Studholme D.J."/>
        </authorList>
    </citation>
    <scope>NUCLEOTIDE SEQUENCE [LARGE SCALE GENOMIC DNA]</scope>
</reference>
<gene>
    <name evidence="8" type="ORF">B296_00029943</name>
</gene>
<dbReference type="Proteomes" id="UP000287651">
    <property type="component" value="Unassembled WGS sequence"/>
</dbReference>
<dbReference type="GO" id="GO:0046872">
    <property type="term" value="F:metal ion binding"/>
    <property type="evidence" value="ECO:0007669"/>
    <property type="project" value="UniProtKB-KW"/>
</dbReference>
<feature type="domain" description="FLZ-type" evidence="7">
    <location>
        <begin position="79"/>
        <end position="139"/>
    </location>
</feature>
<evidence type="ECO:0000256" key="6">
    <source>
        <dbReference type="SAM" id="MobiDB-lite"/>
    </source>
</evidence>
<protein>
    <recommendedName>
        <fullName evidence="7">FLZ-type domain-containing protein</fullName>
    </recommendedName>
</protein>
<feature type="zinc finger region" description="FLZ-type" evidence="5">
    <location>
        <begin position="79"/>
        <end position="139"/>
    </location>
</feature>
<dbReference type="PROSITE" id="PS51795">
    <property type="entry name" value="ZF_FLZ"/>
    <property type="match status" value="1"/>
</dbReference>
<evidence type="ECO:0000256" key="5">
    <source>
        <dbReference type="PROSITE-ProRule" id="PRU01131"/>
    </source>
</evidence>
<organism evidence="8 9">
    <name type="scientific">Ensete ventricosum</name>
    <name type="common">Abyssinian banana</name>
    <name type="synonym">Musa ensete</name>
    <dbReference type="NCBI Taxonomy" id="4639"/>
    <lineage>
        <taxon>Eukaryota</taxon>
        <taxon>Viridiplantae</taxon>
        <taxon>Streptophyta</taxon>
        <taxon>Embryophyta</taxon>
        <taxon>Tracheophyta</taxon>
        <taxon>Spermatophyta</taxon>
        <taxon>Magnoliopsida</taxon>
        <taxon>Liliopsida</taxon>
        <taxon>Zingiberales</taxon>
        <taxon>Musaceae</taxon>
        <taxon>Ensete</taxon>
    </lineage>
</organism>
<feature type="region of interest" description="Disordered" evidence="6">
    <location>
        <begin position="138"/>
        <end position="168"/>
    </location>
</feature>
<accession>A0A427A4N2</accession>
<dbReference type="Pfam" id="PF04570">
    <property type="entry name" value="zf-FLZ"/>
    <property type="match status" value="2"/>
</dbReference>
<evidence type="ECO:0000256" key="3">
    <source>
        <dbReference type="ARBA" id="ARBA00022490"/>
    </source>
</evidence>
<dbReference type="PANTHER" id="PTHR33059">
    <property type="entry name" value="FCS-LIKE ZINC FINGER 5"/>
    <property type="match status" value="1"/>
</dbReference>
<dbReference type="EMBL" id="AMZH03003787">
    <property type="protein sequence ID" value="RRT71164.1"/>
    <property type="molecule type" value="Genomic_DNA"/>
</dbReference>
<evidence type="ECO:0000259" key="7">
    <source>
        <dbReference type="PROSITE" id="PS51795"/>
    </source>
</evidence>
<evidence type="ECO:0000256" key="4">
    <source>
        <dbReference type="ARBA" id="ARBA00022723"/>
    </source>
</evidence>
<feature type="compositionally biased region" description="Polar residues" evidence="6">
    <location>
        <begin position="142"/>
        <end position="162"/>
    </location>
</feature>
<comment type="caution">
    <text evidence="8">The sequence shown here is derived from an EMBL/GenBank/DDBJ whole genome shotgun (WGS) entry which is preliminary data.</text>
</comment>
<keyword evidence="3" id="KW-0963">Cytoplasm</keyword>
<comment type="subcellular location">
    <subcellularLocation>
        <location evidence="1">Cytoplasm</location>
    </subcellularLocation>
</comment>
<name>A0A427A4N2_ENSVE</name>
<comment type="similarity">
    <text evidence="2">Belongs to the FLZ family.</text>
</comment>
<dbReference type="PANTHER" id="PTHR33059:SF4">
    <property type="entry name" value="FCS-LIKE ZINC FINGER 5"/>
    <property type="match status" value="1"/>
</dbReference>
<proteinExistence type="inferred from homology"/>
<evidence type="ECO:0000256" key="1">
    <source>
        <dbReference type="ARBA" id="ARBA00004496"/>
    </source>
</evidence>